<dbReference type="Gene3D" id="3.40.30.10">
    <property type="entry name" value="Glutaredoxin"/>
    <property type="match status" value="1"/>
</dbReference>
<keyword evidence="3 7" id="KW-0479">Metal-binding</keyword>
<dbReference type="Gene3D" id="1.10.10.1590">
    <property type="entry name" value="NADH-quinone oxidoreductase subunit E"/>
    <property type="match status" value="1"/>
</dbReference>
<organism evidence="8 9">
    <name type="scientific">Syntrophotalea carbinolica (strain DSM 2380 / NBRC 103641 / GraBd1)</name>
    <name type="common">Pelobacter carbinolicus</name>
    <dbReference type="NCBI Taxonomy" id="338963"/>
    <lineage>
        <taxon>Bacteria</taxon>
        <taxon>Pseudomonadati</taxon>
        <taxon>Thermodesulfobacteriota</taxon>
        <taxon>Desulfuromonadia</taxon>
        <taxon>Desulfuromonadales</taxon>
        <taxon>Syntrophotaleaceae</taxon>
        <taxon>Syntrophotalea</taxon>
    </lineage>
</organism>
<dbReference type="HOGENOM" id="CLU_054362_2_1_7"/>
<dbReference type="EMBL" id="CP000142">
    <property type="protein sequence ID" value="ABA88167.1"/>
    <property type="molecule type" value="Genomic_DNA"/>
</dbReference>
<dbReference type="STRING" id="338963.Pcar_0913"/>
<feature type="binding site" evidence="7">
    <location>
        <position position="130"/>
    </location>
    <ligand>
        <name>[2Fe-2S] cluster</name>
        <dbReference type="ChEBI" id="CHEBI:190135"/>
    </ligand>
</feature>
<dbReference type="RefSeq" id="WP_011340636.1">
    <property type="nucleotide sequence ID" value="NC_007498.2"/>
</dbReference>
<dbReference type="CDD" id="cd03064">
    <property type="entry name" value="TRX_Fd_NuoE"/>
    <property type="match status" value="1"/>
</dbReference>
<reference evidence="9" key="1">
    <citation type="submission" date="2005-10" db="EMBL/GenBank/DDBJ databases">
        <title>Complete sequence of Pelobacter carbinolicus DSM 2380.</title>
        <authorList>
            <person name="Copeland A."/>
            <person name="Lucas S."/>
            <person name="Lapidus A."/>
            <person name="Barry K."/>
            <person name="Detter J.C."/>
            <person name="Glavina T."/>
            <person name="Hammon N."/>
            <person name="Israni S."/>
            <person name="Pitluck S."/>
            <person name="Chertkov O."/>
            <person name="Schmutz J."/>
            <person name="Larimer F."/>
            <person name="Land M."/>
            <person name="Kyrpides N."/>
            <person name="Ivanova N."/>
            <person name="Richardson P."/>
        </authorList>
    </citation>
    <scope>NUCLEOTIDE SEQUENCE [LARGE SCALE GENOMIC DNA]</scope>
    <source>
        <strain evidence="9">DSM 2380 / NBRC 103641 / GraBd1</strain>
    </source>
</reference>
<feature type="binding site" evidence="7">
    <location>
        <position position="126"/>
    </location>
    <ligand>
        <name>[2Fe-2S] cluster</name>
        <dbReference type="ChEBI" id="CHEBI:190135"/>
    </ligand>
</feature>
<evidence type="ECO:0000256" key="3">
    <source>
        <dbReference type="ARBA" id="ARBA00022723"/>
    </source>
</evidence>
<dbReference type="eggNOG" id="COG1905">
    <property type="taxonomic scope" value="Bacteria"/>
</dbReference>
<keyword evidence="8" id="KW-0371">Homeobox</keyword>
<name>Q3A640_SYNC1</name>
<gene>
    <name evidence="8" type="ordered locus">Pcar_0913</name>
</gene>
<dbReference type="InterPro" id="IPR002023">
    <property type="entry name" value="NuoE-like"/>
</dbReference>
<dbReference type="InterPro" id="IPR028431">
    <property type="entry name" value="NADP_DH_HndA-like"/>
</dbReference>
<evidence type="ECO:0000256" key="7">
    <source>
        <dbReference type="PIRSR" id="PIRSR000216-1"/>
    </source>
</evidence>
<feature type="binding site" evidence="7">
    <location>
        <position position="85"/>
    </location>
    <ligand>
        <name>[2Fe-2S] cluster</name>
        <dbReference type="ChEBI" id="CHEBI:190135"/>
    </ligand>
</feature>
<evidence type="ECO:0000313" key="9">
    <source>
        <dbReference type="Proteomes" id="UP000002534"/>
    </source>
</evidence>
<dbReference type="GO" id="GO:0051537">
    <property type="term" value="F:2 iron, 2 sulfur cluster binding"/>
    <property type="evidence" value="ECO:0007669"/>
    <property type="project" value="UniProtKB-KW"/>
</dbReference>
<dbReference type="InterPro" id="IPR041921">
    <property type="entry name" value="NuoE_N"/>
</dbReference>
<dbReference type="PIRSF" id="PIRSF000216">
    <property type="entry name" value="NADH_DH_24kDa"/>
    <property type="match status" value="1"/>
</dbReference>
<evidence type="ECO:0000256" key="2">
    <source>
        <dbReference type="ARBA" id="ARBA00022714"/>
    </source>
</evidence>
<dbReference type="InterPro" id="IPR042128">
    <property type="entry name" value="NuoE_dom"/>
</dbReference>
<keyword evidence="5 7" id="KW-0411">Iron-sulfur</keyword>
<keyword evidence="4 7" id="KW-0408">Iron</keyword>
<dbReference type="Proteomes" id="UP000002534">
    <property type="component" value="Chromosome"/>
</dbReference>
<evidence type="ECO:0000256" key="4">
    <source>
        <dbReference type="ARBA" id="ARBA00023004"/>
    </source>
</evidence>
<dbReference type="OrthoDB" id="9807941at2"/>
<dbReference type="SUPFAM" id="SSF52833">
    <property type="entry name" value="Thioredoxin-like"/>
    <property type="match status" value="1"/>
</dbReference>
<evidence type="ECO:0000313" key="8">
    <source>
        <dbReference type="EMBL" id="ABA88167.1"/>
    </source>
</evidence>
<evidence type="ECO:0000256" key="1">
    <source>
        <dbReference type="ARBA" id="ARBA00010643"/>
    </source>
</evidence>
<dbReference type="KEGG" id="pca:Pcar_0913"/>
<dbReference type="AlphaFoldDB" id="Q3A640"/>
<reference evidence="8 9" key="2">
    <citation type="journal article" date="2012" name="BMC Genomics">
        <title>The genome of Pelobacter carbinolicus reveals surprising metabolic capabilities and physiological features.</title>
        <authorList>
            <person name="Aklujkar M."/>
            <person name="Haveman S.A."/>
            <person name="Didonato R.Jr."/>
            <person name="Chertkov O."/>
            <person name="Han C.S."/>
            <person name="Land M.L."/>
            <person name="Brown P."/>
            <person name="Lovley D.R."/>
        </authorList>
    </citation>
    <scope>NUCLEOTIDE SEQUENCE [LARGE SCALE GENOMIC DNA]</scope>
    <source>
        <strain evidence="9">DSM 2380 / NBRC 103641 / GraBd1</strain>
    </source>
</reference>
<feature type="binding site" evidence="7">
    <location>
        <position position="90"/>
    </location>
    <ligand>
        <name>[2Fe-2S] cluster</name>
        <dbReference type="ChEBI" id="CHEBI:190135"/>
    </ligand>
</feature>
<evidence type="ECO:0000256" key="6">
    <source>
        <dbReference type="ARBA" id="ARBA00034078"/>
    </source>
</evidence>
<dbReference type="PANTHER" id="PTHR43342:SF2">
    <property type="entry name" value="POTENTIAL NAD-REDUCING HYDROGENASE SUBUNIT"/>
    <property type="match status" value="1"/>
</dbReference>
<comment type="cofactor">
    <cofactor evidence="7">
        <name>[2Fe-2S] cluster</name>
        <dbReference type="ChEBI" id="CHEBI:190135"/>
    </cofactor>
    <text evidence="7">Binds 1 [2Fe-2S] cluster.</text>
</comment>
<dbReference type="GO" id="GO:0046872">
    <property type="term" value="F:metal ion binding"/>
    <property type="evidence" value="ECO:0007669"/>
    <property type="project" value="UniProtKB-KW"/>
</dbReference>
<dbReference type="GO" id="GO:0016491">
    <property type="term" value="F:oxidoreductase activity"/>
    <property type="evidence" value="ECO:0007669"/>
    <property type="project" value="InterPro"/>
</dbReference>
<protein>
    <submittedName>
        <fullName evidence="8">NADH oxidoreductase, HoxE-like subunit, putative</fullName>
    </submittedName>
</protein>
<sequence length="159" mass="17719">MQAVLEFTKEQIDEVDGLIDRYGAHPSGLIPLLEKVQELLGYLPLSIQEYISEKTHISPNRIYGVVTFYSFFTMEARARHRVQLCLGTACYVKGADAMVEKIENDYQINFGESTEDGRFTFEKARCVGACGLAPVVIIDGEVFGKVTVDSLDGILEQFA</sequence>
<dbReference type="PANTHER" id="PTHR43342">
    <property type="entry name" value="NADH-QUINONE OXIDOREDUCTASE, E SUBUNIT"/>
    <property type="match status" value="1"/>
</dbReference>
<dbReference type="InterPro" id="IPR036249">
    <property type="entry name" value="Thioredoxin-like_sf"/>
</dbReference>
<evidence type="ECO:0000256" key="5">
    <source>
        <dbReference type="ARBA" id="ARBA00023014"/>
    </source>
</evidence>
<keyword evidence="2 7" id="KW-0001">2Fe-2S</keyword>
<keyword evidence="9" id="KW-1185">Reference proteome</keyword>
<accession>Q3A640</accession>
<dbReference type="GO" id="GO:0003677">
    <property type="term" value="F:DNA binding"/>
    <property type="evidence" value="ECO:0007669"/>
    <property type="project" value="UniProtKB-KW"/>
</dbReference>
<dbReference type="Pfam" id="PF01257">
    <property type="entry name" value="2Fe-2S_thioredx"/>
    <property type="match status" value="1"/>
</dbReference>
<comment type="similarity">
    <text evidence="1">Belongs to the complex I 24 kDa subunit family.</text>
</comment>
<proteinExistence type="inferred from homology"/>
<comment type="cofactor">
    <cofactor evidence="6">
        <name>[2Fe-2S] cluster</name>
        <dbReference type="ChEBI" id="CHEBI:190135"/>
    </cofactor>
</comment>